<dbReference type="PANTHER" id="PTHR34605:SF4">
    <property type="entry name" value="DNA ADENINE METHYLTRANSFERASE"/>
    <property type="match status" value="1"/>
</dbReference>
<reference evidence="2 3" key="1">
    <citation type="journal article" date="2010" name="Nat. Biotechnol.">
        <title>Genome sequence of the model mushroom Schizophyllum commune.</title>
        <authorList>
            <person name="Ohm R.A."/>
            <person name="de Jong J.F."/>
            <person name="Lugones L.G."/>
            <person name="Aerts A."/>
            <person name="Kothe E."/>
            <person name="Stajich J.E."/>
            <person name="de Vries R.P."/>
            <person name="Record E."/>
            <person name="Levasseur A."/>
            <person name="Baker S.E."/>
            <person name="Bartholomew K.A."/>
            <person name="Coutinho P.M."/>
            <person name="Erdmann S."/>
            <person name="Fowler T.J."/>
            <person name="Gathman A.C."/>
            <person name="Lombard V."/>
            <person name="Henrissat B."/>
            <person name="Knabe N."/>
            <person name="Kuees U."/>
            <person name="Lilly W.W."/>
            <person name="Lindquist E."/>
            <person name="Lucas S."/>
            <person name="Magnuson J.K."/>
            <person name="Piumi F."/>
            <person name="Raudaskoski M."/>
            <person name="Salamov A."/>
            <person name="Schmutz J."/>
            <person name="Schwarze F.W.M.R."/>
            <person name="vanKuyk P.A."/>
            <person name="Horton J.S."/>
            <person name="Grigoriev I.V."/>
            <person name="Woesten H.A.B."/>
        </authorList>
    </citation>
    <scope>NUCLEOTIDE SEQUENCE [LARGE SCALE GENOMIC DNA]</scope>
    <source>
        <strain evidence="3">H4-8 / FGSC 9210</strain>
    </source>
</reference>
<dbReference type="OMA" id="ISWNDDP"/>
<sequence length="147" mass="17211">MPEHLAHVCPVRALCEWLHVSQIKSRYLFRRFSPGDRVVSEGDRPLSSDAFLEMFRNNLLDIGIDPTPYGTHSFRRGGCQFYVVDRCWNLRKICEWGGWSREFSNLTIVKYIINWNDDPLDAREDFLNPNKKLTTKCYQCGRLCTCS</sequence>
<evidence type="ECO:0000313" key="3">
    <source>
        <dbReference type="Proteomes" id="UP000007431"/>
    </source>
</evidence>
<dbReference type="GO" id="GO:0003677">
    <property type="term" value="F:DNA binding"/>
    <property type="evidence" value="ECO:0007669"/>
    <property type="project" value="InterPro"/>
</dbReference>
<evidence type="ECO:0000256" key="1">
    <source>
        <dbReference type="ARBA" id="ARBA00023172"/>
    </source>
</evidence>
<dbReference type="InParanoid" id="D8Q3B4"/>
<proteinExistence type="predicted"/>
<dbReference type="InterPro" id="IPR013762">
    <property type="entry name" value="Integrase-like_cat_sf"/>
</dbReference>
<evidence type="ECO:0008006" key="4">
    <source>
        <dbReference type="Google" id="ProtNLM"/>
    </source>
</evidence>
<dbReference type="InterPro" id="IPR011010">
    <property type="entry name" value="DNA_brk_join_enz"/>
</dbReference>
<dbReference type="PANTHER" id="PTHR34605">
    <property type="entry name" value="PHAGE_INTEGRASE DOMAIN-CONTAINING PROTEIN"/>
    <property type="match status" value="1"/>
</dbReference>
<dbReference type="OrthoDB" id="3163890at2759"/>
<dbReference type="EMBL" id="GL377305">
    <property type="protein sequence ID" value="EFI97658.1"/>
    <property type="molecule type" value="Genomic_DNA"/>
</dbReference>
<dbReference type="AlphaFoldDB" id="D8Q3B4"/>
<dbReference type="eggNOG" id="ENOG502SKM4">
    <property type="taxonomic scope" value="Eukaryota"/>
</dbReference>
<dbReference type="KEGG" id="scm:SCHCO_02497311"/>
<organism evidence="3">
    <name type="scientific">Schizophyllum commune (strain H4-8 / FGSC 9210)</name>
    <name type="common">Split gill fungus</name>
    <dbReference type="NCBI Taxonomy" id="578458"/>
    <lineage>
        <taxon>Eukaryota</taxon>
        <taxon>Fungi</taxon>
        <taxon>Dikarya</taxon>
        <taxon>Basidiomycota</taxon>
        <taxon>Agaricomycotina</taxon>
        <taxon>Agaricomycetes</taxon>
        <taxon>Agaricomycetidae</taxon>
        <taxon>Agaricales</taxon>
        <taxon>Schizophyllaceae</taxon>
        <taxon>Schizophyllum</taxon>
    </lineage>
</organism>
<name>D8Q3B4_SCHCM</name>
<keyword evidence="3" id="KW-1185">Reference proteome</keyword>
<dbReference type="SUPFAM" id="SSF56349">
    <property type="entry name" value="DNA breaking-rejoining enzymes"/>
    <property type="match status" value="1"/>
</dbReference>
<dbReference type="Gene3D" id="1.10.443.10">
    <property type="entry name" value="Intergrase catalytic core"/>
    <property type="match status" value="1"/>
</dbReference>
<gene>
    <name evidence="2" type="ORF">SCHCODRAFT_54927</name>
</gene>
<dbReference type="GO" id="GO:0015074">
    <property type="term" value="P:DNA integration"/>
    <property type="evidence" value="ECO:0007669"/>
    <property type="project" value="InterPro"/>
</dbReference>
<dbReference type="InterPro" id="IPR052925">
    <property type="entry name" value="Phage_Integrase-like_Recomb"/>
</dbReference>
<accession>D8Q3B4</accession>
<keyword evidence="1" id="KW-0233">DNA recombination</keyword>
<dbReference type="GO" id="GO:0006310">
    <property type="term" value="P:DNA recombination"/>
    <property type="evidence" value="ECO:0007669"/>
    <property type="project" value="UniProtKB-KW"/>
</dbReference>
<dbReference type="Proteomes" id="UP000007431">
    <property type="component" value="Unassembled WGS sequence"/>
</dbReference>
<dbReference type="GeneID" id="9595205"/>
<dbReference type="RefSeq" id="XP_003032561.1">
    <property type="nucleotide sequence ID" value="XM_003032515.1"/>
</dbReference>
<protein>
    <recommendedName>
        <fullName evidence="4">Tyr recombinase domain-containing protein</fullName>
    </recommendedName>
</protein>
<dbReference type="VEuPathDB" id="FungiDB:SCHCODRAFT_02497311"/>
<dbReference type="HOGENOM" id="CLU_1578635_0_0_1"/>
<evidence type="ECO:0000313" key="2">
    <source>
        <dbReference type="EMBL" id="EFI97658.1"/>
    </source>
</evidence>